<dbReference type="Proteomes" id="UP001157502">
    <property type="component" value="Chromosome 6"/>
</dbReference>
<organism evidence="1 2">
    <name type="scientific">Dallia pectoralis</name>
    <name type="common">Alaska blackfish</name>
    <dbReference type="NCBI Taxonomy" id="75939"/>
    <lineage>
        <taxon>Eukaryota</taxon>
        <taxon>Metazoa</taxon>
        <taxon>Chordata</taxon>
        <taxon>Craniata</taxon>
        <taxon>Vertebrata</taxon>
        <taxon>Euteleostomi</taxon>
        <taxon>Actinopterygii</taxon>
        <taxon>Neopterygii</taxon>
        <taxon>Teleostei</taxon>
        <taxon>Protacanthopterygii</taxon>
        <taxon>Esociformes</taxon>
        <taxon>Umbridae</taxon>
        <taxon>Dallia</taxon>
    </lineage>
</organism>
<evidence type="ECO:0000313" key="1">
    <source>
        <dbReference type="EMBL" id="KAJ8009766.1"/>
    </source>
</evidence>
<protein>
    <submittedName>
        <fullName evidence="1">Uncharacterized protein</fullName>
    </submittedName>
</protein>
<gene>
    <name evidence="1" type="ORF">DPEC_G00067630</name>
</gene>
<feature type="non-terminal residue" evidence="1">
    <location>
        <position position="101"/>
    </location>
</feature>
<proteinExistence type="predicted"/>
<accession>A0ACC2H1H1</accession>
<dbReference type="EMBL" id="CM055733">
    <property type="protein sequence ID" value="KAJ8009766.1"/>
    <property type="molecule type" value="Genomic_DNA"/>
</dbReference>
<comment type="caution">
    <text evidence="1">The sequence shown here is derived from an EMBL/GenBank/DDBJ whole genome shotgun (WGS) entry which is preliminary data.</text>
</comment>
<name>A0ACC2H1H1_DALPE</name>
<sequence>MEIFICELIILSVLSSVLSTKDMGTINSKIEPPPEIFLQNPLILPAVTAWGCFRTGLPDRGKQFNIFLFEKNGFMSWVPAGFPDCIWPKWTINFLFPTEWT</sequence>
<evidence type="ECO:0000313" key="2">
    <source>
        <dbReference type="Proteomes" id="UP001157502"/>
    </source>
</evidence>
<reference evidence="1" key="1">
    <citation type="submission" date="2021-05" db="EMBL/GenBank/DDBJ databases">
        <authorList>
            <person name="Pan Q."/>
            <person name="Jouanno E."/>
            <person name="Zahm M."/>
            <person name="Klopp C."/>
            <person name="Cabau C."/>
            <person name="Louis A."/>
            <person name="Berthelot C."/>
            <person name="Parey E."/>
            <person name="Roest Crollius H."/>
            <person name="Montfort J."/>
            <person name="Robinson-Rechavi M."/>
            <person name="Bouchez O."/>
            <person name="Lampietro C."/>
            <person name="Lopez Roques C."/>
            <person name="Donnadieu C."/>
            <person name="Postlethwait J."/>
            <person name="Bobe J."/>
            <person name="Dillon D."/>
            <person name="Chandos A."/>
            <person name="von Hippel F."/>
            <person name="Guiguen Y."/>
        </authorList>
    </citation>
    <scope>NUCLEOTIDE SEQUENCE</scope>
    <source>
        <strain evidence="1">YG-Jan2019</strain>
    </source>
</reference>
<keyword evidence="2" id="KW-1185">Reference proteome</keyword>